<dbReference type="InterPro" id="IPR023051">
    <property type="entry name" value="Kup"/>
</dbReference>
<protein>
    <recommendedName>
        <fullName evidence="11">Probable potassium transport system protein Kup</fullName>
    </recommendedName>
</protein>
<evidence type="ECO:0000313" key="15">
    <source>
        <dbReference type="Proteomes" id="UP000777303"/>
    </source>
</evidence>
<evidence type="ECO:0000256" key="3">
    <source>
        <dbReference type="ARBA" id="ARBA00022475"/>
    </source>
</evidence>
<dbReference type="PANTHER" id="PTHR30540:SF83">
    <property type="entry name" value="K+ POTASSIUM TRANSPORTER"/>
    <property type="match status" value="1"/>
</dbReference>
<evidence type="ECO:0000259" key="12">
    <source>
        <dbReference type="Pfam" id="PF02705"/>
    </source>
</evidence>
<dbReference type="AlphaFoldDB" id="A0A948TJQ5"/>
<keyword evidence="4 11" id="KW-0633">Potassium transport</keyword>
<feature type="transmembrane region" description="Helical" evidence="11">
    <location>
        <begin position="414"/>
        <end position="435"/>
    </location>
</feature>
<organism evidence="14 15">
    <name type="scientific">Candidatus Paralactobacillus gallistercoris</name>
    <dbReference type="NCBI Taxonomy" id="2838724"/>
    <lineage>
        <taxon>Bacteria</taxon>
        <taxon>Bacillati</taxon>
        <taxon>Bacillota</taxon>
        <taxon>Bacilli</taxon>
        <taxon>Lactobacillales</taxon>
        <taxon>Lactobacillaceae</taxon>
        <taxon>Lactobacillus</taxon>
    </lineage>
</organism>
<feature type="domain" description="K+ potassium transporter C-terminal" evidence="13">
    <location>
        <begin position="499"/>
        <end position="656"/>
    </location>
</feature>
<sequence length="696" mass="78253">MADSNAPQANAAKKNRNRVTLAGLLITLGVVYGDIGTSPLYVMKSIIEGNGGIEHVDQDFLIGSISLIFWTLTIITTIKYVLIALRADNKGEGGIFALYTLVRRRARWLIVPAMIGGAALLADGMLTPAVTVTTAIEGLRGVPVAKHVLITNQTQVIIVTIAILSFLFIIQRYGTEMIGKAFGPIMLVWFTFLGVIGFIYLCGDLTVLRAINPYYAIKLLVSPENKMGLLILGNVFLATTGAEALYSDVGHVGRGNIYASWPYVKICLLLNYCGQAVWIEKHQASGFFQHLSDFNPFYDMMPSWLRLTGVALATLAAIIASQALISGSYTLVAEAIRLRILPRLRITYPTNFKGQLYIPVVNNILWIVCVLIVFFFRTSAHMEAAYGLAITVTMLMTTILLYQYLRLRKVNRGLALLMLFFFGSIETVFFISSAAKFMHGGFVTALIAVALLAIMFIWQYGDYIKNDNSYRIKDVSLLAYKQQLHDLAHDESHPLFATNLVYMTRVKANNKIKKNILYSILDKRPKRAKVYWFVTVNVTDEPYTAAYTTEMYGTDYMVNVQLYLGFRVSQRVNVFLRQIINDMMNSGELERQPQKYTTIPDREVGDFSFVMLREELSPSTQINGFEKAIIQARLFLQKITITPANWFGLEYSDVVEEHVPLILGKVPIRRLSVLRQDKDIDQLKAEVDDDDDDENI</sequence>
<keyword evidence="2 11" id="KW-0813">Transport</keyword>
<feature type="transmembrane region" description="Helical" evidence="11">
    <location>
        <begin position="356"/>
        <end position="378"/>
    </location>
</feature>
<comment type="function">
    <text evidence="11">Transport of potassium into the cell. Likely operates as a K(+):H(+) symporter.</text>
</comment>
<evidence type="ECO:0000256" key="6">
    <source>
        <dbReference type="ARBA" id="ARBA00022847"/>
    </source>
</evidence>
<evidence type="ECO:0000256" key="8">
    <source>
        <dbReference type="ARBA" id="ARBA00022989"/>
    </source>
</evidence>
<comment type="similarity">
    <text evidence="11">Belongs to the HAK/KUP transporter (TC 2.A.72) family.</text>
</comment>
<evidence type="ECO:0000256" key="1">
    <source>
        <dbReference type="ARBA" id="ARBA00004141"/>
    </source>
</evidence>
<dbReference type="GO" id="GO:0005886">
    <property type="term" value="C:plasma membrane"/>
    <property type="evidence" value="ECO:0007669"/>
    <property type="project" value="UniProtKB-SubCell"/>
</dbReference>
<feature type="transmembrane region" description="Helical" evidence="11">
    <location>
        <begin position="441"/>
        <end position="461"/>
    </location>
</feature>
<feature type="transmembrane region" description="Helical" evidence="11">
    <location>
        <begin position="106"/>
        <end position="130"/>
    </location>
</feature>
<dbReference type="HAMAP" id="MF_01522">
    <property type="entry name" value="Kup"/>
    <property type="match status" value="1"/>
</dbReference>
<evidence type="ECO:0000256" key="7">
    <source>
        <dbReference type="ARBA" id="ARBA00022958"/>
    </source>
</evidence>
<feature type="transmembrane region" description="Helical" evidence="11">
    <location>
        <begin position="150"/>
        <end position="170"/>
    </location>
</feature>
<comment type="subcellular location">
    <subcellularLocation>
        <location evidence="11">Cell membrane</location>
        <topology evidence="11">Multi-pass membrane protein</topology>
    </subcellularLocation>
    <subcellularLocation>
        <location evidence="1">Membrane</location>
        <topology evidence="1">Multi-pass membrane protein</topology>
    </subcellularLocation>
</comment>
<feature type="domain" description="K+ potassium transporter integral membrane" evidence="12">
    <location>
        <begin position="25"/>
        <end position="469"/>
    </location>
</feature>
<evidence type="ECO:0000256" key="2">
    <source>
        <dbReference type="ARBA" id="ARBA00022448"/>
    </source>
</evidence>
<feature type="transmembrane region" description="Helical" evidence="11">
    <location>
        <begin position="21"/>
        <end position="41"/>
    </location>
</feature>
<feature type="transmembrane region" description="Helical" evidence="11">
    <location>
        <begin position="310"/>
        <end position="336"/>
    </location>
</feature>
<evidence type="ECO:0000313" key="14">
    <source>
        <dbReference type="EMBL" id="MBU3851874.1"/>
    </source>
</evidence>
<comment type="caution">
    <text evidence="11">Lacks conserved residue(s) required for the propagation of feature annotation.</text>
</comment>
<keyword evidence="7 11" id="KW-0630">Potassium</keyword>
<dbReference type="GO" id="GO:0015079">
    <property type="term" value="F:potassium ion transmembrane transporter activity"/>
    <property type="evidence" value="ECO:0007669"/>
    <property type="project" value="UniProtKB-UniRule"/>
</dbReference>
<dbReference type="EMBL" id="JAHLFS010000051">
    <property type="protein sequence ID" value="MBU3851874.1"/>
    <property type="molecule type" value="Genomic_DNA"/>
</dbReference>
<name>A0A948TJQ5_9LACO</name>
<evidence type="ECO:0000256" key="9">
    <source>
        <dbReference type="ARBA" id="ARBA00023065"/>
    </source>
</evidence>
<evidence type="ECO:0000259" key="13">
    <source>
        <dbReference type="Pfam" id="PF22776"/>
    </source>
</evidence>
<reference evidence="14" key="2">
    <citation type="submission" date="2021-04" db="EMBL/GenBank/DDBJ databases">
        <authorList>
            <person name="Gilroy R."/>
        </authorList>
    </citation>
    <scope>NUCLEOTIDE SEQUENCE</scope>
    <source>
        <strain evidence="14">F6-6636</strain>
    </source>
</reference>
<reference evidence="14" key="1">
    <citation type="journal article" date="2021" name="PeerJ">
        <title>Extensive microbial diversity within the chicken gut microbiome revealed by metagenomics and culture.</title>
        <authorList>
            <person name="Gilroy R."/>
            <person name="Ravi A."/>
            <person name="Getino M."/>
            <person name="Pursley I."/>
            <person name="Horton D.L."/>
            <person name="Alikhan N.F."/>
            <person name="Baker D."/>
            <person name="Gharbi K."/>
            <person name="Hall N."/>
            <person name="Watson M."/>
            <person name="Adriaenssens E.M."/>
            <person name="Foster-Nyarko E."/>
            <person name="Jarju S."/>
            <person name="Secka A."/>
            <person name="Antonio M."/>
            <person name="Oren A."/>
            <person name="Chaudhuri R.R."/>
            <person name="La Ragione R."/>
            <person name="Hildebrand F."/>
            <person name="Pallen M.J."/>
        </authorList>
    </citation>
    <scope>NUCLEOTIDE SEQUENCE</scope>
    <source>
        <strain evidence="14">F6-6636</strain>
    </source>
</reference>
<proteinExistence type="inferred from homology"/>
<feature type="transmembrane region" description="Helical" evidence="11">
    <location>
        <begin position="182"/>
        <end position="201"/>
    </location>
</feature>
<comment type="caution">
    <text evidence="14">The sequence shown here is derived from an EMBL/GenBank/DDBJ whole genome shotgun (WGS) entry which is preliminary data.</text>
</comment>
<dbReference type="InterPro" id="IPR053952">
    <property type="entry name" value="K_trans_C"/>
</dbReference>
<comment type="catalytic activity">
    <reaction evidence="11">
        <text>K(+)(in) + H(+)(in) = K(+)(out) + H(+)(out)</text>
        <dbReference type="Rhea" id="RHEA:28490"/>
        <dbReference type="ChEBI" id="CHEBI:15378"/>
        <dbReference type="ChEBI" id="CHEBI:29103"/>
    </reaction>
</comment>
<keyword evidence="3 11" id="KW-1003">Cell membrane</keyword>
<dbReference type="InterPro" id="IPR003855">
    <property type="entry name" value="K+_transporter"/>
</dbReference>
<dbReference type="Pfam" id="PF22776">
    <property type="entry name" value="K_trans_C"/>
    <property type="match status" value="1"/>
</dbReference>
<dbReference type="Pfam" id="PF02705">
    <property type="entry name" value="K_trans"/>
    <property type="match status" value="1"/>
</dbReference>
<feature type="transmembrane region" description="Helical" evidence="11">
    <location>
        <begin position="61"/>
        <end position="85"/>
    </location>
</feature>
<gene>
    <name evidence="11" type="primary">kup</name>
    <name evidence="14" type="ORF">H9901_04155</name>
</gene>
<dbReference type="InterPro" id="IPR053951">
    <property type="entry name" value="K_trans_N"/>
</dbReference>
<keyword evidence="10 11" id="KW-0472">Membrane</keyword>
<dbReference type="GO" id="GO:0015293">
    <property type="term" value="F:symporter activity"/>
    <property type="evidence" value="ECO:0007669"/>
    <property type="project" value="UniProtKB-UniRule"/>
</dbReference>
<dbReference type="Proteomes" id="UP000777303">
    <property type="component" value="Unassembled WGS sequence"/>
</dbReference>
<keyword evidence="5 11" id="KW-0812">Transmembrane</keyword>
<keyword evidence="9 11" id="KW-0406">Ion transport</keyword>
<feature type="transmembrane region" description="Helical" evidence="11">
    <location>
        <begin position="384"/>
        <end position="402"/>
    </location>
</feature>
<keyword evidence="6 11" id="KW-0769">Symport</keyword>
<evidence type="ECO:0000256" key="10">
    <source>
        <dbReference type="ARBA" id="ARBA00023136"/>
    </source>
</evidence>
<evidence type="ECO:0000256" key="4">
    <source>
        <dbReference type="ARBA" id="ARBA00022538"/>
    </source>
</evidence>
<evidence type="ECO:0000256" key="11">
    <source>
        <dbReference type="HAMAP-Rule" id="MF_01522"/>
    </source>
</evidence>
<accession>A0A948TJQ5</accession>
<keyword evidence="8 11" id="KW-1133">Transmembrane helix</keyword>
<evidence type="ECO:0000256" key="5">
    <source>
        <dbReference type="ARBA" id="ARBA00022692"/>
    </source>
</evidence>
<dbReference type="PANTHER" id="PTHR30540">
    <property type="entry name" value="OSMOTIC STRESS POTASSIUM TRANSPORTER"/>
    <property type="match status" value="1"/>
</dbReference>